<keyword evidence="2 7" id="KW-0378">Hydrolase</keyword>
<dbReference type="Pfam" id="PF00270">
    <property type="entry name" value="DEAD"/>
    <property type="match status" value="1"/>
</dbReference>
<feature type="region of interest" description="Disordered" evidence="8">
    <location>
        <begin position="702"/>
        <end position="809"/>
    </location>
</feature>
<dbReference type="Pfam" id="PF13959">
    <property type="entry name" value="CTE_SPB4"/>
    <property type="match status" value="1"/>
</dbReference>
<keyword evidence="1 7" id="KW-0547">Nucleotide-binding</keyword>
<dbReference type="PANTHER" id="PTHR24031">
    <property type="entry name" value="RNA HELICASE"/>
    <property type="match status" value="1"/>
</dbReference>
<keyword evidence="4 7" id="KW-0067">ATP-binding</keyword>
<evidence type="ECO:0000256" key="2">
    <source>
        <dbReference type="ARBA" id="ARBA00022801"/>
    </source>
</evidence>
<dbReference type="InterPro" id="IPR001650">
    <property type="entry name" value="Helicase_C-like"/>
</dbReference>
<evidence type="ECO:0000256" key="4">
    <source>
        <dbReference type="ARBA" id="ARBA00022840"/>
    </source>
</evidence>
<dbReference type="EnsemblMetazoa" id="XM_019913877.1">
    <property type="protein sequence ID" value="XP_019769436.1"/>
    <property type="gene ID" value="LOC109543938"/>
</dbReference>
<dbReference type="EC" id="3.6.4.13" evidence="7"/>
<evidence type="ECO:0000259" key="9">
    <source>
        <dbReference type="PROSITE" id="PS51192"/>
    </source>
</evidence>
<dbReference type="GO" id="GO:0003724">
    <property type="term" value="F:RNA helicase activity"/>
    <property type="evidence" value="ECO:0007669"/>
    <property type="project" value="UniProtKB-EC"/>
</dbReference>
<proteinExistence type="inferred from homology"/>
<dbReference type="PROSITE" id="PS51192">
    <property type="entry name" value="HELICASE_ATP_BIND_1"/>
    <property type="match status" value="1"/>
</dbReference>
<dbReference type="GO" id="GO:0016787">
    <property type="term" value="F:hydrolase activity"/>
    <property type="evidence" value="ECO:0007669"/>
    <property type="project" value="UniProtKB-KW"/>
</dbReference>
<comment type="similarity">
    <text evidence="7">Belongs to the DEAD box helicase family.</text>
</comment>
<dbReference type="CDD" id="cd17941">
    <property type="entry name" value="DEADc_DDX10"/>
    <property type="match status" value="1"/>
</dbReference>
<evidence type="ECO:0000256" key="8">
    <source>
        <dbReference type="SAM" id="MobiDB-lite"/>
    </source>
</evidence>
<dbReference type="SMART" id="SM00487">
    <property type="entry name" value="DEXDc"/>
    <property type="match status" value="1"/>
</dbReference>
<dbReference type="CDD" id="cd18787">
    <property type="entry name" value="SF2_C_DEAD"/>
    <property type="match status" value="1"/>
</dbReference>
<evidence type="ECO:0000256" key="5">
    <source>
        <dbReference type="ARBA" id="ARBA00022884"/>
    </source>
</evidence>
<comment type="function">
    <text evidence="7">RNA helicase.</text>
</comment>
<dbReference type="AlphaFoldDB" id="A0AAR5Q8G7"/>
<evidence type="ECO:0000256" key="3">
    <source>
        <dbReference type="ARBA" id="ARBA00022806"/>
    </source>
</evidence>
<feature type="region of interest" description="Disordered" evidence="8">
    <location>
        <begin position="603"/>
        <end position="626"/>
    </location>
</feature>
<dbReference type="SMART" id="SM01178">
    <property type="entry name" value="DUF4217"/>
    <property type="match status" value="1"/>
</dbReference>
<feature type="compositionally biased region" description="Basic and acidic residues" evidence="8">
    <location>
        <begin position="702"/>
        <end position="733"/>
    </location>
</feature>
<evidence type="ECO:0000259" key="10">
    <source>
        <dbReference type="PROSITE" id="PS51194"/>
    </source>
</evidence>
<evidence type="ECO:0000256" key="6">
    <source>
        <dbReference type="PROSITE-ProRule" id="PRU00552"/>
    </source>
</evidence>
<dbReference type="Pfam" id="PF00271">
    <property type="entry name" value="Helicase_C"/>
    <property type="match status" value="1"/>
</dbReference>
<evidence type="ECO:0000313" key="12">
    <source>
        <dbReference type="EnsemblMetazoa" id="XP_019769436.1"/>
    </source>
</evidence>
<evidence type="ECO:0000256" key="7">
    <source>
        <dbReference type="RuleBase" id="RU365068"/>
    </source>
</evidence>
<name>A0AAR5Q8G7_DENPD</name>
<feature type="domain" description="Helicase ATP-binding" evidence="9">
    <location>
        <begin position="81"/>
        <end position="255"/>
    </location>
</feature>
<dbReference type="SMART" id="SM00490">
    <property type="entry name" value="HELICc"/>
    <property type="match status" value="1"/>
</dbReference>
<keyword evidence="13" id="KW-1185">Reference proteome</keyword>
<dbReference type="SUPFAM" id="SSF52540">
    <property type="entry name" value="P-loop containing nucleoside triphosphate hydrolases"/>
    <property type="match status" value="1"/>
</dbReference>
<reference evidence="12" key="2">
    <citation type="submission" date="2024-08" db="UniProtKB">
        <authorList>
            <consortium name="EnsemblMetazoa"/>
        </authorList>
    </citation>
    <scope>IDENTIFICATION</scope>
</reference>
<organism evidence="12 13">
    <name type="scientific">Dendroctonus ponderosae</name>
    <name type="common">Mountain pine beetle</name>
    <dbReference type="NCBI Taxonomy" id="77166"/>
    <lineage>
        <taxon>Eukaryota</taxon>
        <taxon>Metazoa</taxon>
        <taxon>Ecdysozoa</taxon>
        <taxon>Arthropoda</taxon>
        <taxon>Hexapoda</taxon>
        <taxon>Insecta</taxon>
        <taxon>Pterygota</taxon>
        <taxon>Neoptera</taxon>
        <taxon>Endopterygota</taxon>
        <taxon>Coleoptera</taxon>
        <taxon>Polyphaga</taxon>
        <taxon>Cucujiformia</taxon>
        <taxon>Curculionidae</taxon>
        <taxon>Scolytinae</taxon>
        <taxon>Dendroctonus</taxon>
    </lineage>
</organism>
<dbReference type="InterPro" id="IPR027417">
    <property type="entry name" value="P-loop_NTPase"/>
</dbReference>
<dbReference type="PROSITE" id="PS51195">
    <property type="entry name" value="Q_MOTIF"/>
    <property type="match status" value="1"/>
</dbReference>
<feature type="short sequence motif" description="Q motif" evidence="6">
    <location>
        <begin position="50"/>
        <end position="78"/>
    </location>
</feature>
<feature type="region of interest" description="Disordered" evidence="8">
    <location>
        <begin position="518"/>
        <end position="566"/>
    </location>
</feature>
<evidence type="ECO:0000256" key="1">
    <source>
        <dbReference type="ARBA" id="ARBA00022741"/>
    </source>
</evidence>
<feature type="compositionally biased region" description="Basic and acidic residues" evidence="8">
    <location>
        <begin position="780"/>
        <end position="791"/>
    </location>
</feature>
<comment type="catalytic activity">
    <reaction evidence="7">
        <text>ATP + H2O = ADP + phosphate + H(+)</text>
        <dbReference type="Rhea" id="RHEA:13065"/>
        <dbReference type="ChEBI" id="CHEBI:15377"/>
        <dbReference type="ChEBI" id="CHEBI:15378"/>
        <dbReference type="ChEBI" id="CHEBI:30616"/>
        <dbReference type="ChEBI" id="CHEBI:43474"/>
        <dbReference type="ChEBI" id="CHEBI:456216"/>
        <dbReference type="EC" id="3.6.4.13"/>
    </reaction>
</comment>
<dbReference type="PROSITE" id="PS00039">
    <property type="entry name" value="DEAD_ATP_HELICASE"/>
    <property type="match status" value="1"/>
</dbReference>
<dbReference type="InterPro" id="IPR025313">
    <property type="entry name" value="SPB4-like_CTE"/>
</dbReference>
<sequence length="841" mass="95399">MENEGKGPKNHRRKKPVKAFTKKKKTGQPESVLIENLKSQYDTIDVSKVEKFVDLPLSQKSIKGLKESKYTKLTDIQKASVPLALQGKDILGAAQTGSGKTLAFLLPVLERLYCEQWSRVDGIGALVITPTRELAYQIFEALKKVGKYHDFSAGLIIGGKDLKFERKRMDQCNIVICTPGRLLQHMDENPLFDCVTMKILVLDEADRCLDMGFQETMNAIIANLPPMRQTLLFSATQTKSVKDLARLSLKDPSYVSVNEMTTPKGLEQSYVICELQDKLQILWSFIKNHLKQKTIIFFSTCKQVKFFYEIICKLRPGLSLLPLYGTLHQLRRMKIYEEFCRKQSAILFATDLAARGLDFPEVHWVVQADCPEDVETYIHRVGRTARYYKGGESLLLLLPSELKMVERLEEKKIPVEKIEINMTKVQNPVRKLEAFLAMDTTLKDTAQRAVSHYARAVFFMKNKDVFNVQSLDFDAFSKSLGLAVPPRIRFLSRMNKKLQQGADSAVANKLESLVSGSKNKTYFDNSDDEQEQPAETKEAQKSIKQKSKESESEPEEGYQSDESDTNIASFKFDGRKGANRGLGGNFFTSDSEDDDSNMLQLKRVDHDIETPSGIGNFEPGSERTSKKKTITKAAVVKKIIKKKIVANTKITFDEEGKSAVVHGTKEKKSDLGREYEKEDAGGIDIEKAKLVLREEDKFDKQVFKDKVKAKHREEKKRLKALKQQEQEGERDEFGESDEDEGPDLSWLPDPDQVYEQPADSDEENGPESRLSSALDESEDAKEPGSSKAKTDKRGKKRKQKGVDDLETVLKRKRKQRVEQLTADLNVNETEELALMLLRGRK</sequence>
<evidence type="ECO:0000313" key="13">
    <source>
        <dbReference type="Proteomes" id="UP000019118"/>
    </source>
</evidence>
<dbReference type="InterPro" id="IPR014014">
    <property type="entry name" value="RNA_helicase_DEAD_Q_motif"/>
</dbReference>
<feature type="compositionally biased region" description="Basic residues" evidence="8">
    <location>
        <begin position="8"/>
        <end position="26"/>
    </location>
</feature>
<feature type="region of interest" description="Disordered" evidence="8">
    <location>
        <begin position="1"/>
        <end position="27"/>
    </location>
</feature>
<dbReference type="PROSITE" id="PS51194">
    <property type="entry name" value="HELICASE_CTER"/>
    <property type="match status" value="1"/>
</dbReference>
<feature type="compositionally biased region" description="Basic and acidic residues" evidence="8">
    <location>
        <begin position="800"/>
        <end position="809"/>
    </location>
</feature>
<feature type="domain" description="Helicase C-terminal" evidence="10">
    <location>
        <begin position="265"/>
        <end position="433"/>
    </location>
</feature>
<keyword evidence="5 7" id="KW-0694">RNA-binding</keyword>
<comment type="domain">
    <text evidence="7">The Q motif is unique to and characteristic of the DEAD box family of RNA helicases and controls ATP binding and hydrolysis.</text>
</comment>
<keyword evidence="3 7" id="KW-0347">Helicase</keyword>
<feature type="compositionally biased region" description="Acidic residues" evidence="8">
    <location>
        <begin position="552"/>
        <end position="564"/>
    </location>
</feature>
<dbReference type="InterPro" id="IPR000629">
    <property type="entry name" value="RNA-helicase_DEAD-box_CS"/>
</dbReference>
<dbReference type="KEGG" id="dpa:109543938"/>
<evidence type="ECO:0000259" key="11">
    <source>
        <dbReference type="PROSITE" id="PS51195"/>
    </source>
</evidence>
<dbReference type="Proteomes" id="UP000019118">
    <property type="component" value="Unassembled WGS sequence"/>
</dbReference>
<reference evidence="13" key="1">
    <citation type="journal article" date="2013" name="Genome Biol.">
        <title>Draft genome of the mountain pine beetle, Dendroctonus ponderosae Hopkins, a major forest pest.</title>
        <authorList>
            <person name="Keeling C.I."/>
            <person name="Yuen M.M."/>
            <person name="Liao N.Y."/>
            <person name="Docking T.R."/>
            <person name="Chan S.K."/>
            <person name="Taylor G.A."/>
            <person name="Palmquist D.L."/>
            <person name="Jackman S.D."/>
            <person name="Nguyen A."/>
            <person name="Li M."/>
            <person name="Henderson H."/>
            <person name="Janes J.K."/>
            <person name="Zhao Y."/>
            <person name="Pandoh P."/>
            <person name="Moore R."/>
            <person name="Sperling F.A."/>
            <person name="Huber D.P."/>
            <person name="Birol I."/>
            <person name="Jones S.J."/>
            <person name="Bohlmann J."/>
        </authorList>
    </citation>
    <scope>NUCLEOTIDE SEQUENCE</scope>
</reference>
<dbReference type="GO" id="GO:0003723">
    <property type="term" value="F:RNA binding"/>
    <property type="evidence" value="ECO:0007669"/>
    <property type="project" value="UniProtKB-UniRule"/>
</dbReference>
<accession>A0AAR5Q8G7</accession>
<protein>
    <recommendedName>
        <fullName evidence="7">ATP-dependent RNA helicase</fullName>
        <ecNumber evidence="7">3.6.4.13</ecNumber>
    </recommendedName>
</protein>
<dbReference type="GO" id="GO:0005524">
    <property type="term" value="F:ATP binding"/>
    <property type="evidence" value="ECO:0007669"/>
    <property type="project" value="UniProtKB-UniRule"/>
</dbReference>
<dbReference type="InterPro" id="IPR014001">
    <property type="entry name" value="Helicase_ATP-bd"/>
</dbReference>
<dbReference type="GO" id="GO:0010468">
    <property type="term" value="P:regulation of gene expression"/>
    <property type="evidence" value="ECO:0007669"/>
    <property type="project" value="UniProtKB-ARBA"/>
</dbReference>
<dbReference type="InterPro" id="IPR011545">
    <property type="entry name" value="DEAD/DEAH_box_helicase_dom"/>
</dbReference>
<dbReference type="Gene3D" id="3.40.50.300">
    <property type="entry name" value="P-loop containing nucleotide triphosphate hydrolases"/>
    <property type="match status" value="2"/>
</dbReference>
<dbReference type="GeneID" id="109543938"/>
<feature type="region of interest" description="Disordered" evidence="8">
    <location>
        <begin position="658"/>
        <end position="680"/>
    </location>
</feature>
<feature type="domain" description="DEAD-box RNA helicase Q" evidence="11">
    <location>
        <begin position="50"/>
        <end position="78"/>
    </location>
</feature>
<feature type="compositionally biased region" description="Basic and acidic residues" evidence="8">
    <location>
        <begin position="534"/>
        <end position="551"/>
    </location>
</feature>